<accession>A0A9D7SB16</accession>
<comment type="caution">
    <text evidence="1">The sequence shown here is derived from an EMBL/GenBank/DDBJ whole genome shotgun (WGS) entry which is preliminary data.</text>
</comment>
<evidence type="ECO:0000313" key="2">
    <source>
        <dbReference type="Proteomes" id="UP000808349"/>
    </source>
</evidence>
<proteinExistence type="predicted"/>
<protein>
    <submittedName>
        <fullName evidence="1">Uncharacterized protein</fullName>
    </submittedName>
</protein>
<sequence length="56" mass="6166">MSEVPEENLYVKGIKQFGSLTVKVKLLETGIFPSKVPSRLVAPLPCCPVRSSQHLN</sequence>
<gene>
    <name evidence="1" type="ORF">IPO85_17870</name>
</gene>
<dbReference type="EMBL" id="JADKFW010000018">
    <property type="protein sequence ID" value="MBK9719342.1"/>
    <property type="molecule type" value="Genomic_DNA"/>
</dbReference>
<dbReference type="AlphaFoldDB" id="A0A9D7SB16"/>
<organism evidence="1 2">
    <name type="scientific">Candidatus Defluviibacterium haderslevense</name>
    <dbReference type="NCBI Taxonomy" id="2981993"/>
    <lineage>
        <taxon>Bacteria</taxon>
        <taxon>Pseudomonadati</taxon>
        <taxon>Bacteroidota</taxon>
        <taxon>Saprospiria</taxon>
        <taxon>Saprospirales</taxon>
        <taxon>Saprospiraceae</taxon>
        <taxon>Candidatus Defluviibacterium</taxon>
    </lineage>
</organism>
<name>A0A9D7SB16_9BACT</name>
<evidence type="ECO:0000313" key="1">
    <source>
        <dbReference type="EMBL" id="MBK9719342.1"/>
    </source>
</evidence>
<reference evidence="1 2" key="1">
    <citation type="submission" date="2020-10" db="EMBL/GenBank/DDBJ databases">
        <title>Connecting structure to function with the recovery of over 1000 high-quality activated sludge metagenome-assembled genomes encoding full-length rRNA genes using long-read sequencing.</title>
        <authorList>
            <person name="Singleton C.M."/>
            <person name="Petriglieri F."/>
            <person name="Kristensen J.M."/>
            <person name="Kirkegaard R.H."/>
            <person name="Michaelsen T.Y."/>
            <person name="Andersen M.H."/>
            <person name="Karst S.M."/>
            <person name="Dueholm M.S."/>
            <person name="Nielsen P.H."/>
            <person name="Albertsen M."/>
        </authorList>
    </citation>
    <scope>NUCLEOTIDE SEQUENCE [LARGE SCALE GENOMIC DNA]</scope>
    <source>
        <strain evidence="1">Ribe_18-Q3-R11-54_BAT3C.373</strain>
    </source>
</reference>
<dbReference type="Proteomes" id="UP000808349">
    <property type="component" value="Unassembled WGS sequence"/>
</dbReference>